<keyword evidence="4" id="KW-1185">Reference proteome</keyword>
<evidence type="ECO:0000256" key="1">
    <source>
        <dbReference type="SAM" id="MobiDB-lite"/>
    </source>
</evidence>
<organism evidence="3 4">
    <name type="scientific">Mucor velutinosus</name>
    <dbReference type="NCBI Taxonomy" id="708070"/>
    <lineage>
        <taxon>Eukaryota</taxon>
        <taxon>Fungi</taxon>
        <taxon>Fungi incertae sedis</taxon>
        <taxon>Mucoromycota</taxon>
        <taxon>Mucoromycotina</taxon>
        <taxon>Mucoromycetes</taxon>
        <taxon>Mucorales</taxon>
        <taxon>Mucorineae</taxon>
        <taxon>Mucoraceae</taxon>
        <taxon>Mucor</taxon>
    </lineage>
</organism>
<feature type="compositionally biased region" description="Acidic residues" evidence="1">
    <location>
        <begin position="153"/>
        <end position="171"/>
    </location>
</feature>
<sequence>MSNHNSSHHDEEATDDGTIPLTQHRLALELQSHPVRGRGVFTREPIDRNVLVEISPILLFNAEEYKNYGKYTVLDQYTYCWQGGFALALGLGSMFNHNSTPNVGFIRDIPNKLIRYVTLRRIEKDEELCISYGNHLWFEDESNAAAATVAVSDSEDEPFPFQDSSEDEEHL</sequence>
<dbReference type="GeneID" id="89946841"/>
<reference evidence="3 4" key="1">
    <citation type="submission" date="2022-11" db="EMBL/GenBank/DDBJ databases">
        <title>Mucor velutinosus strain NIH1002 WGS.</title>
        <authorList>
            <person name="Subramanian P."/>
            <person name="Mullikin J.C."/>
            <person name="Segre J.A."/>
            <person name="Zelazny A.M."/>
        </authorList>
    </citation>
    <scope>NUCLEOTIDE SEQUENCE [LARGE SCALE GENOMIC DNA]</scope>
    <source>
        <strain evidence="3 4">NIH1002</strain>
    </source>
</reference>
<evidence type="ECO:0000313" key="3">
    <source>
        <dbReference type="EMBL" id="KAK4512439.1"/>
    </source>
</evidence>
<dbReference type="EMBL" id="JASEJX010000021">
    <property type="protein sequence ID" value="KAK4512439.1"/>
    <property type="molecule type" value="Genomic_DNA"/>
</dbReference>
<dbReference type="InterPro" id="IPR001214">
    <property type="entry name" value="SET_dom"/>
</dbReference>
<evidence type="ECO:0000313" key="4">
    <source>
        <dbReference type="Proteomes" id="UP001304243"/>
    </source>
</evidence>
<dbReference type="CDD" id="cd10540">
    <property type="entry name" value="SET_SpSet7-like"/>
    <property type="match status" value="1"/>
</dbReference>
<dbReference type="PROSITE" id="PS50280">
    <property type="entry name" value="SET"/>
    <property type="match status" value="1"/>
</dbReference>
<dbReference type="Gene3D" id="2.170.270.10">
    <property type="entry name" value="SET domain"/>
    <property type="match status" value="1"/>
</dbReference>
<feature type="domain" description="SET" evidence="2">
    <location>
        <begin position="26"/>
        <end position="133"/>
    </location>
</feature>
<dbReference type="SUPFAM" id="SSF82199">
    <property type="entry name" value="SET domain"/>
    <property type="match status" value="1"/>
</dbReference>
<comment type="caution">
    <text evidence="3">The sequence shown here is derived from an EMBL/GenBank/DDBJ whole genome shotgun (WGS) entry which is preliminary data.</text>
</comment>
<dbReference type="RefSeq" id="XP_064679105.1">
    <property type="nucleotide sequence ID" value="XM_064822505.1"/>
</dbReference>
<dbReference type="SMART" id="SM00317">
    <property type="entry name" value="SET"/>
    <property type="match status" value="1"/>
</dbReference>
<accession>A0AAN7D8G3</accession>
<name>A0AAN7D8G3_9FUNG</name>
<dbReference type="Proteomes" id="UP001304243">
    <property type="component" value="Unassembled WGS sequence"/>
</dbReference>
<protein>
    <recommendedName>
        <fullName evidence="2">SET domain-containing protein</fullName>
    </recommendedName>
</protein>
<evidence type="ECO:0000259" key="2">
    <source>
        <dbReference type="PROSITE" id="PS50280"/>
    </source>
</evidence>
<proteinExistence type="predicted"/>
<dbReference type="InterPro" id="IPR046341">
    <property type="entry name" value="SET_dom_sf"/>
</dbReference>
<feature type="region of interest" description="Disordered" evidence="1">
    <location>
        <begin position="152"/>
        <end position="171"/>
    </location>
</feature>
<dbReference type="Pfam" id="PF00856">
    <property type="entry name" value="SET"/>
    <property type="match status" value="1"/>
</dbReference>
<gene>
    <name evidence="3" type="ORF">ATC70_003139</name>
</gene>
<dbReference type="AlphaFoldDB" id="A0AAN7D8G3"/>